<organism evidence="1">
    <name type="scientific">Rhizophora mucronata</name>
    <name type="common">Asiatic mangrove</name>
    <dbReference type="NCBI Taxonomy" id="61149"/>
    <lineage>
        <taxon>Eukaryota</taxon>
        <taxon>Viridiplantae</taxon>
        <taxon>Streptophyta</taxon>
        <taxon>Embryophyta</taxon>
        <taxon>Tracheophyta</taxon>
        <taxon>Spermatophyta</taxon>
        <taxon>Magnoliopsida</taxon>
        <taxon>eudicotyledons</taxon>
        <taxon>Gunneridae</taxon>
        <taxon>Pentapetalae</taxon>
        <taxon>rosids</taxon>
        <taxon>fabids</taxon>
        <taxon>Malpighiales</taxon>
        <taxon>Rhizophoraceae</taxon>
        <taxon>Rhizophora</taxon>
    </lineage>
</organism>
<evidence type="ECO:0000313" key="1">
    <source>
        <dbReference type="EMBL" id="MBX47678.1"/>
    </source>
</evidence>
<sequence length="65" mass="7779">MFNLFSVHNWLDVTCRLILKRLRTNALFLDCYFTVIYHILPWSSDSCIIETQDQIENFVFCNFGL</sequence>
<protein>
    <submittedName>
        <fullName evidence="1">Uncharacterized protein</fullName>
    </submittedName>
</protein>
<proteinExistence type="predicted"/>
<dbReference type="EMBL" id="GGEC01067194">
    <property type="protein sequence ID" value="MBX47678.1"/>
    <property type="molecule type" value="Transcribed_RNA"/>
</dbReference>
<accession>A0A2P2NYT9</accession>
<reference evidence="1" key="1">
    <citation type="submission" date="2018-02" db="EMBL/GenBank/DDBJ databases">
        <title>Rhizophora mucronata_Transcriptome.</title>
        <authorList>
            <person name="Meera S.P."/>
            <person name="Sreeshan A."/>
            <person name="Augustine A."/>
        </authorList>
    </citation>
    <scope>NUCLEOTIDE SEQUENCE</scope>
    <source>
        <tissue evidence="1">Leaf</tissue>
    </source>
</reference>
<dbReference type="AlphaFoldDB" id="A0A2P2NYT9"/>
<name>A0A2P2NYT9_RHIMU</name>